<evidence type="ECO:0000256" key="1">
    <source>
        <dbReference type="SAM" id="MobiDB-lite"/>
    </source>
</evidence>
<reference evidence="2 3" key="1">
    <citation type="submission" date="2016-10" db="EMBL/GenBank/DDBJ databases">
        <authorList>
            <person name="de Groot N.N."/>
        </authorList>
    </citation>
    <scope>NUCLEOTIDE SEQUENCE [LARGE SCALE GENOMIC DNA]</scope>
    <source>
        <strain evidence="2 3">GAS232</strain>
    </source>
</reference>
<name>A0A1G7PC70_9BACT</name>
<feature type="compositionally biased region" description="Polar residues" evidence="1">
    <location>
        <begin position="53"/>
        <end position="66"/>
    </location>
</feature>
<sequence length="73" mass="8399">MEQKKVLSFPLRLSPSVRMQATDLARLEGISLNHFISLAVAEKISRMEHESWLRQQGKTASTSLPMQTPMRRF</sequence>
<accession>A0A1G7PC70</accession>
<feature type="region of interest" description="Disordered" evidence="1">
    <location>
        <begin position="52"/>
        <end position="73"/>
    </location>
</feature>
<evidence type="ECO:0000313" key="2">
    <source>
        <dbReference type="EMBL" id="SDF83229.1"/>
    </source>
</evidence>
<dbReference type="GO" id="GO:0006355">
    <property type="term" value="P:regulation of DNA-templated transcription"/>
    <property type="evidence" value="ECO:0007669"/>
    <property type="project" value="InterPro"/>
</dbReference>
<dbReference type="SUPFAM" id="SSF47598">
    <property type="entry name" value="Ribbon-helix-helix"/>
    <property type="match status" value="1"/>
</dbReference>
<organism evidence="2 3">
    <name type="scientific">Terriglobus roseus</name>
    <dbReference type="NCBI Taxonomy" id="392734"/>
    <lineage>
        <taxon>Bacteria</taxon>
        <taxon>Pseudomonadati</taxon>
        <taxon>Acidobacteriota</taxon>
        <taxon>Terriglobia</taxon>
        <taxon>Terriglobales</taxon>
        <taxon>Acidobacteriaceae</taxon>
        <taxon>Terriglobus</taxon>
    </lineage>
</organism>
<proteinExistence type="predicted"/>
<dbReference type="Pfam" id="PF05534">
    <property type="entry name" value="HicB"/>
    <property type="match status" value="1"/>
</dbReference>
<dbReference type="AlphaFoldDB" id="A0A1G7PC70"/>
<protein>
    <submittedName>
        <fullName evidence="2">HicB family protein</fullName>
    </submittedName>
</protein>
<dbReference type="InterPro" id="IPR010985">
    <property type="entry name" value="Ribbon_hlx_hlx"/>
</dbReference>
<keyword evidence="3" id="KW-1185">Reference proteome</keyword>
<dbReference type="RefSeq" id="WP_083346230.1">
    <property type="nucleotide sequence ID" value="NZ_LT629690.1"/>
</dbReference>
<dbReference type="InterPro" id="IPR008651">
    <property type="entry name" value="Uncharacterised_HicB"/>
</dbReference>
<gene>
    <name evidence="2" type="ORF">SAMN05444167_3438</name>
</gene>
<dbReference type="EMBL" id="LT629690">
    <property type="protein sequence ID" value="SDF83229.1"/>
    <property type="molecule type" value="Genomic_DNA"/>
</dbReference>
<evidence type="ECO:0000313" key="3">
    <source>
        <dbReference type="Proteomes" id="UP000182427"/>
    </source>
</evidence>
<dbReference type="Proteomes" id="UP000182427">
    <property type="component" value="Chromosome I"/>
</dbReference>
<dbReference type="OrthoDB" id="122164at2"/>